<name>A0A9W6DGY7_9EURO</name>
<evidence type="ECO:0000313" key="2">
    <source>
        <dbReference type="Proteomes" id="UP001143548"/>
    </source>
</evidence>
<accession>A0A9W6DGY7</accession>
<dbReference type="Proteomes" id="UP001143548">
    <property type="component" value="Unassembled WGS sequence"/>
</dbReference>
<dbReference type="AlphaFoldDB" id="A0A9W6DGY7"/>
<protein>
    <submittedName>
        <fullName evidence="1">Uncharacterized protein</fullName>
    </submittedName>
</protein>
<dbReference type="EMBL" id="BROQ01000002">
    <property type="protein sequence ID" value="GKZ16849.1"/>
    <property type="molecule type" value="Genomic_DNA"/>
</dbReference>
<evidence type="ECO:0000313" key="1">
    <source>
        <dbReference type="EMBL" id="GKZ16849.1"/>
    </source>
</evidence>
<organism evidence="1 2">
    <name type="scientific">Aspergillus brasiliensis</name>
    <dbReference type="NCBI Taxonomy" id="319629"/>
    <lineage>
        <taxon>Eukaryota</taxon>
        <taxon>Fungi</taxon>
        <taxon>Dikarya</taxon>
        <taxon>Ascomycota</taxon>
        <taxon>Pezizomycotina</taxon>
        <taxon>Eurotiomycetes</taxon>
        <taxon>Eurotiomycetidae</taxon>
        <taxon>Eurotiales</taxon>
        <taxon>Aspergillaceae</taxon>
        <taxon>Aspergillus</taxon>
        <taxon>Aspergillus subgen. Circumdati</taxon>
    </lineage>
</organism>
<gene>
    <name evidence="1" type="ORF">AbraCBS73388_004233</name>
</gene>
<sequence>MIYYQVNKPTLEGLPAELHICILHALSDPHSLWSLLRASPVYYYAFQLVKESLLRRLLPKHYAGLVDIADAIAAVRSKGLYAADPLNKGEIIALLDGRRRSDEIRQVRAKLSSSSSPGPLPDEPANVQETMQLLRLHNNALFFLEDYCRTAKRPHWMEETRWDTEIQPRLVVGGLTATEKRRIFRAFYRLQIYANIFGSIERTVDAKYSFENNEWSEYYKRNTFRHREVWQLFFSTMTPWEVEEFSCLWEHCCYRCESILGEVFDSLIQTGCKSLSELPPDQQAPDACCFADCDDLDPDLNKENLASTGPALLCKLLQEPQFLARRNLVLVNARGVVGHFYDSGFWPRPCDDPDDRVPPLLHPADRFDVFGANRTALRALLRTLPPSERPNSLWEETWLSPSNYYYPEVFLDMFDCGPENGDLQWQYALWDDERLIDWKVPRPGHWWYDDFP</sequence>
<proteinExistence type="predicted"/>
<comment type="caution">
    <text evidence="1">The sequence shown here is derived from an EMBL/GenBank/DDBJ whole genome shotgun (WGS) entry which is preliminary data.</text>
</comment>
<reference evidence="1" key="1">
    <citation type="submission" date="2022-07" db="EMBL/GenBank/DDBJ databases">
        <title>Taxonomy of Aspergillus series Nigri: significant species reduction supported by multi-species coalescent approaches.</title>
        <authorList>
            <person name="Bian C."/>
            <person name="Kusuya Y."/>
            <person name="Sklenar F."/>
            <person name="D'hooge E."/>
            <person name="Yaguchi T."/>
            <person name="Takahashi H."/>
            <person name="Hubka V."/>
        </authorList>
    </citation>
    <scope>NUCLEOTIDE SEQUENCE</scope>
    <source>
        <strain evidence="1">CBS 733.88</strain>
    </source>
</reference>